<protein>
    <submittedName>
        <fullName evidence="4">Short-chain dehydrogenase/reductase</fullName>
    </submittedName>
</protein>
<proteinExistence type="inferred from homology"/>
<dbReference type="GO" id="GO:0016491">
    <property type="term" value="F:oxidoreductase activity"/>
    <property type="evidence" value="ECO:0007669"/>
    <property type="project" value="UniProtKB-KW"/>
</dbReference>
<dbReference type="InterPro" id="IPR051911">
    <property type="entry name" value="SDR_oxidoreductase"/>
</dbReference>
<sequence length="284" mass="30689">MPALSDKAVRHWFVTGASGGLGRHLTEHALRNGDRVTATVRRPAALRDLRRTYGDDRLTVETLDLTLPADVERVVAKTLASGPVDIVVNNAGYAVVGAAEEMTVQQIRDQVEVLLLAPMLITRAFLQPMREQGGGRIIQISSMGGQVGIPTHSSYHAGKWGLEGFTESVSREVSDFDIHLTLVEPGGTRTGFASALRYTAETAVYRDTAVGRIRRHLATADASTFTGDPARLAAVIYDTTRRPNPPLRLALGSDTYSAIHTALTERITALESQEELAASVAFTE</sequence>
<dbReference type="Proteomes" id="UP000190539">
    <property type="component" value="Unassembled WGS sequence"/>
</dbReference>
<evidence type="ECO:0000313" key="5">
    <source>
        <dbReference type="Proteomes" id="UP000190539"/>
    </source>
</evidence>
<dbReference type="InterPro" id="IPR036291">
    <property type="entry name" value="NAD(P)-bd_dom_sf"/>
</dbReference>
<comment type="caution">
    <text evidence="4">The sequence shown here is derived from an EMBL/GenBank/DDBJ whole genome shotgun (WGS) entry which is preliminary data.</text>
</comment>
<evidence type="ECO:0000313" key="4">
    <source>
        <dbReference type="EMBL" id="OON80625.1"/>
    </source>
</evidence>
<dbReference type="PRINTS" id="PR00080">
    <property type="entry name" value="SDRFAMILY"/>
</dbReference>
<dbReference type="SUPFAM" id="SSF51735">
    <property type="entry name" value="NAD(P)-binding Rossmann-fold domains"/>
    <property type="match status" value="1"/>
</dbReference>
<name>A0A1V4AB33_9ACTN</name>
<dbReference type="RefSeq" id="WP_077967509.1">
    <property type="nucleotide sequence ID" value="NZ_MVFC01000007.1"/>
</dbReference>
<dbReference type="Gene3D" id="3.40.50.720">
    <property type="entry name" value="NAD(P)-binding Rossmann-like Domain"/>
    <property type="match status" value="1"/>
</dbReference>
<dbReference type="Pfam" id="PF00106">
    <property type="entry name" value="adh_short"/>
    <property type="match status" value="1"/>
</dbReference>
<dbReference type="PANTHER" id="PTHR43976:SF16">
    <property type="entry name" value="SHORT-CHAIN DEHYDROGENASE_REDUCTASE FAMILY PROTEIN"/>
    <property type="match status" value="1"/>
</dbReference>
<dbReference type="InterPro" id="IPR002347">
    <property type="entry name" value="SDR_fam"/>
</dbReference>
<dbReference type="PRINTS" id="PR00081">
    <property type="entry name" value="GDHRDH"/>
</dbReference>
<reference evidence="4 5" key="1">
    <citation type="submission" date="2017-02" db="EMBL/GenBank/DDBJ databases">
        <title>Draft Genome Sequence of Streptomyces tsukubaensis F601, a Producer of the immunosuppressant tacrolimus FK506.</title>
        <authorList>
            <person name="Zong G."/>
            <person name="Zhong C."/>
            <person name="Fu J."/>
            <person name="Qin R."/>
            <person name="Cao G."/>
        </authorList>
    </citation>
    <scope>NUCLEOTIDE SEQUENCE [LARGE SCALE GENOMIC DNA]</scope>
    <source>
        <strain evidence="4 5">F601</strain>
    </source>
</reference>
<keyword evidence="5" id="KW-1185">Reference proteome</keyword>
<evidence type="ECO:0000256" key="2">
    <source>
        <dbReference type="ARBA" id="ARBA00023002"/>
    </source>
</evidence>
<keyword evidence="2" id="KW-0560">Oxidoreductase</keyword>
<dbReference type="EMBL" id="MVFC01000007">
    <property type="protein sequence ID" value="OON80625.1"/>
    <property type="molecule type" value="Genomic_DNA"/>
</dbReference>
<comment type="similarity">
    <text evidence="1 3">Belongs to the short-chain dehydrogenases/reductases (SDR) family.</text>
</comment>
<dbReference type="PANTHER" id="PTHR43976">
    <property type="entry name" value="SHORT CHAIN DEHYDROGENASE"/>
    <property type="match status" value="1"/>
</dbReference>
<dbReference type="NCBIfam" id="NF005065">
    <property type="entry name" value="PRK06482.1"/>
    <property type="match status" value="1"/>
</dbReference>
<dbReference type="CDD" id="cd05374">
    <property type="entry name" value="17beta-HSD-like_SDR_c"/>
    <property type="match status" value="1"/>
</dbReference>
<dbReference type="AlphaFoldDB" id="A0A1V4AB33"/>
<evidence type="ECO:0000256" key="3">
    <source>
        <dbReference type="RuleBase" id="RU000363"/>
    </source>
</evidence>
<dbReference type="STRING" id="83656.B1H18_12185"/>
<accession>A0A1V4AB33</accession>
<organism evidence="4 5">
    <name type="scientific">Streptomyces tsukubensis</name>
    <dbReference type="NCBI Taxonomy" id="83656"/>
    <lineage>
        <taxon>Bacteria</taxon>
        <taxon>Bacillati</taxon>
        <taxon>Actinomycetota</taxon>
        <taxon>Actinomycetes</taxon>
        <taxon>Kitasatosporales</taxon>
        <taxon>Streptomycetaceae</taxon>
        <taxon>Streptomyces</taxon>
    </lineage>
</organism>
<gene>
    <name evidence="4" type="ORF">B1H18_12185</name>
</gene>
<evidence type="ECO:0000256" key="1">
    <source>
        <dbReference type="ARBA" id="ARBA00006484"/>
    </source>
</evidence>